<dbReference type="HOGENOM" id="CLU_2665651_0_0_9"/>
<organism evidence="2 3">
    <name type="scientific">Eubacterium ventriosum ATCC 27560</name>
    <dbReference type="NCBI Taxonomy" id="411463"/>
    <lineage>
        <taxon>Bacteria</taxon>
        <taxon>Bacillati</taxon>
        <taxon>Bacillota</taxon>
        <taxon>Clostridia</taxon>
        <taxon>Eubacteriales</taxon>
        <taxon>Eubacteriaceae</taxon>
        <taxon>Eubacterium</taxon>
    </lineage>
</organism>
<protein>
    <submittedName>
        <fullName evidence="2">Uncharacterized protein</fullName>
    </submittedName>
</protein>
<name>A5Z307_9FIRM</name>
<reference evidence="2 3" key="1">
    <citation type="submission" date="2007-03" db="EMBL/GenBank/DDBJ databases">
        <authorList>
            <person name="Fulton L."/>
            <person name="Clifton S."/>
            <person name="Fulton B."/>
            <person name="Xu J."/>
            <person name="Minx P."/>
            <person name="Pepin K.H."/>
            <person name="Johnson M."/>
            <person name="Thiruvilangam P."/>
            <person name="Bhonagiri V."/>
            <person name="Nash W.E."/>
            <person name="Mardis E.R."/>
            <person name="Wilson R.K."/>
        </authorList>
    </citation>
    <scope>NUCLEOTIDE SEQUENCE [LARGE SCALE GENOMIC DNA]</scope>
    <source>
        <strain evidence="2 3">ATCC 27560</strain>
    </source>
</reference>
<accession>A5Z307</accession>
<evidence type="ECO:0000313" key="3">
    <source>
        <dbReference type="Proteomes" id="UP000006000"/>
    </source>
</evidence>
<proteinExistence type="predicted"/>
<evidence type="ECO:0000256" key="1">
    <source>
        <dbReference type="SAM" id="MobiDB-lite"/>
    </source>
</evidence>
<sequence length="75" mass="8574">MVSEHSEGTFERLRHPFGRERPSQSPPPDIVTSRITLHVKIHTARLNPRRFPPTASMSLVSTYPCTAYRSQIKSK</sequence>
<dbReference type="STRING" id="411463.EUBVEN_00039"/>
<dbReference type="EMBL" id="AAVL02000013">
    <property type="protein sequence ID" value="EDM52646.1"/>
    <property type="molecule type" value="Genomic_DNA"/>
</dbReference>
<evidence type="ECO:0000313" key="2">
    <source>
        <dbReference type="EMBL" id="EDM52646.1"/>
    </source>
</evidence>
<feature type="region of interest" description="Disordered" evidence="1">
    <location>
        <begin position="1"/>
        <end position="31"/>
    </location>
</feature>
<gene>
    <name evidence="2" type="ORF">EUBVEN_00039</name>
</gene>
<dbReference type="AlphaFoldDB" id="A5Z307"/>
<feature type="compositionally biased region" description="Basic and acidic residues" evidence="1">
    <location>
        <begin position="1"/>
        <end position="22"/>
    </location>
</feature>
<reference evidence="2 3" key="2">
    <citation type="submission" date="2007-04" db="EMBL/GenBank/DDBJ databases">
        <title>Draft genome sequence of Eubacterium ventriosum (ATCC 27560).</title>
        <authorList>
            <person name="Sudarsanam P."/>
            <person name="Ley R."/>
            <person name="Guruge J."/>
            <person name="Turnbaugh P.J."/>
            <person name="Mahowald M."/>
            <person name="Liep D."/>
            <person name="Gordon J."/>
        </authorList>
    </citation>
    <scope>NUCLEOTIDE SEQUENCE [LARGE SCALE GENOMIC DNA]</scope>
    <source>
        <strain evidence="2 3">ATCC 27560</strain>
    </source>
</reference>
<dbReference type="Proteomes" id="UP000006000">
    <property type="component" value="Unassembled WGS sequence"/>
</dbReference>
<comment type="caution">
    <text evidence="2">The sequence shown here is derived from an EMBL/GenBank/DDBJ whole genome shotgun (WGS) entry which is preliminary data.</text>
</comment>